<organism evidence="2 3">
    <name type="scientific">Pinctada imbricata</name>
    <name type="common">Atlantic pearl-oyster</name>
    <name type="synonym">Pinctada martensii</name>
    <dbReference type="NCBI Taxonomy" id="66713"/>
    <lineage>
        <taxon>Eukaryota</taxon>
        <taxon>Metazoa</taxon>
        <taxon>Spiralia</taxon>
        <taxon>Lophotrochozoa</taxon>
        <taxon>Mollusca</taxon>
        <taxon>Bivalvia</taxon>
        <taxon>Autobranchia</taxon>
        <taxon>Pteriomorphia</taxon>
        <taxon>Pterioida</taxon>
        <taxon>Pterioidea</taxon>
        <taxon>Pteriidae</taxon>
        <taxon>Pinctada</taxon>
    </lineage>
</organism>
<dbReference type="SUPFAM" id="SSF54236">
    <property type="entry name" value="Ubiquitin-like"/>
    <property type="match status" value="1"/>
</dbReference>
<protein>
    <recommendedName>
        <fullName evidence="1">Ubiquitin-like domain-containing protein</fullName>
    </recommendedName>
</protein>
<evidence type="ECO:0000259" key="1">
    <source>
        <dbReference type="PROSITE" id="PS50053"/>
    </source>
</evidence>
<gene>
    <name evidence="2" type="ORF">FSP39_003503</name>
</gene>
<dbReference type="PANTHER" id="PTHR32097:SF17">
    <property type="entry name" value="CAMP-BINDING PROTEIN 1-RELATED"/>
    <property type="match status" value="1"/>
</dbReference>
<dbReference type="CDD" id="cd17039">
    <property type="entry name" value="Ubl_ubiquitin_like"/>
    <property type="match status" value="1"/>
</dbReference>
<dbReference type="Gene3D" id="2.60.60.30">
    <property type="entry name" value="sav2460 like domains"/>
    <property type="match status" value="1"/>
</dbReference>
<evidence type="ECO:0000313" key="3">
    <source>
        <dbReference type="Proteomes" id="UP001186944"/>
    </source>
</evidence>
<dbReference type="Gene3D" id="3.10.20.90">
    <property type="entry name" value="Phosphatidylinositol 3-kinase Catalytic Subunit, Chain A, domain 1"/>
    <property type="match status" value="1"/>
</dbReference>
<evidence type="ECO:0000313" key="2">
    <source>
        <dbReference type="EMBL" id="KAK3089421.1"/>
    </source>
</evidence>
<dbReference type="InterPro" id="IPR000626">
    <property type="entry name" value="Ubiquitin-like_dom"/>
</dbReference>
<dbReference type="Proteomes" id="UP001186944">
    <property type="component" value="Unassembled WGS sequence"/>
</dbReference>
<dbReference type="Pfam" id="PF00240">
    <property type="entry name" value="ubiquitin"/>
    <property type="match status" value="1"/>
</dbReference>
<proteinExistence type="predicted"/>
<dbReference type="InterPro" id="IPR051324">
    <property type="entry name" value="Stress/Tellurium_Resist"/>
</dbReference>
<dbReference type="InterPro" id="IPR029071">
    <property type="entry name" value="Ubiquitin-like_domsf"/>
</dbReference>
<dbReference type="PROSITE" id="PS50053">
    <property type="entry name" value="UBIQUITIN_2"/>
    <property type="match status" value="1"/>
</dbReference>
<name>A0AA88XWW3_PINIB</name>
<comment type="caution">
    <text evidence="2">The sequence shown here is derived from an EMBL/GenBank/DDBJ whole genome shotgun (WGS) entry which is preliminary data.</text>
</comment>
<dbReference type="PANTHER" id="PTHR32097">
    <property type="entry name" value="CAMP-BINDING PROTEIN 1-RELATED"/>
    <property type="match status" value="1"/>
</dbReference>
<sequence length="271" mass="31571">MVDGSQIRVPYQPDMEVFALKQEIEDKTKIPIGIQKLILNGKVLENLAKHRRKRLSDFKIGPNSSVYLAKILCELPRAMDKIKFKIDWGYPESKTTFFFNLFTWTTRKKDYLDASCLLYSLGKGRTHELEFTVNHKYPKYKDAIEHSGDVLDEGKKRGEHILTLELQKLPACITHLFFTLSSRITDTLKNYKDPKLEVQDHVEDKPLTKTSLKYRMLLGSSVVVCLYLSEDKIWRVMDIRRSTNGKVSNYHAIEQMIDGIFKDVFCYTYSK</sequence>
<reference evidence="2" key="1">
    <citation type="submission" date="2019-08" db="EMBL/GenBank/DDBJ databases">
        <title>The improved chromosome-level genome for the pearl oyster Pinctada fucata martensii using PacBio sequencing and Hi-C.</title>
        <authorList>
            <person name="Zheng Z."/>
        </authorList>
    </citation>
    <scope>NUCLEOTIDE SEQUENCE</scope>
    <source>
        <strain evidence="2">ZZ-2019</strain>
        <tissue evidence="2">Adductor muscle</tissue>
    </source>
</reference>
<dbReference type="AlphaFoldDB" id="A0AA88XWW3"/>
<dbReference type="EMBL" id="VSWD01000010">
    <property type="protein sequence ID" value="KAK3089421.1"/>
    <property type="molecule type" value="Genomic_DNA"/>
</dbReference>
<accession>A0AA88XWW3</accession>
<feature type="domain" description="Ubiquitin-like" evidence="1">
    <location>
        <begin position="1"/>
        <end position="68"/>
    </location>
</feature>
<keyword evidence="3" id="KW-1185">Reference proteome</keyword>